<evidence type="ECO:0000313" key="11">
    <source>
        <dbReference type="Proteomes" id="UP001500218"/>
    </source>
</evidence>
<evidence type="ECO:0000256" key="7">
    <source>
        <dbReference type="ARBA" id="ARBA00023326"/>
    </source>
</evidence>
<evidence type="ECO:0000256" key="5">
    <source>
        <dbReference type="ARBA" id="ARBA00023277"/>
    </source>
</evidence>
<keyword evidence="5 9" id="KW-0119">Carbohydrate metabolism</keyword>
<dbReference type="PANTHER" id="PTHR34876:SF4">
    <property type="entry name" value="1,4-BETA-D-GLUCAN CELLOBIOHYDROLASE C-RELATED"/>
    <property type="match status" value="1"/>
</dbReference>
<name>A0ABP4XHJ9_9ACTN</name>
<accession>A0ABP4XHJ9</accession>
<keyword evidence="11" id="KW-1185">Reference proteome</keyword>
<keyword evidence="1" id="KW-0732">Signal</keyword>
<sequence length="430" mass="45466">MGAPSTARVDNPYAGANGYINPEYAANVTATANSKGGTLGAAMAKVASVPTAVWLDRIATINGTSAARGLAAHLDAALAQQTSSGKQVVATIVIYDLPNRDCSALASAGELLIANDGLNKYKSQYIDPIVSIMSQSKYAPLRISTIIEPDSLPNLITNLSFTKCAEANSTGAYVDGVAYAASKLHAIPNVYTYVDVSHSGWLGWDSNLTPFVNLMATLAGRTTGGFTAYDGFVSNTSNYTPTTEPLMTATQNIGSNPVRSANYYQWNQFIDELSYVQSLRSALITKGFPSTIGMLIDTSRNGWGGSARPANASTSTDLNTFVDATRIDRRNHRGNWCNQTGAGLGARPQANPATGLDAYVWIKPPGESDGSSSAIANDQGKGFDRMCDPTYTGNSLNGNNLTRALPNAPLAGQWFAAQFEQLVQNAYPAL</sequence>
<evidence type="ECO:0000256" key="4">
    <source>
        <dbReference type="ARBA" id="ARBA00023157"/>
    </source>
</evidence>
<dbReference type="InterPro" id="IPR016288">
    <property type="entry name" value="Beta_cellobiohydrolase"/>
</dbReference>
<evidence type="ECO:0000313" key="10">
    <source>
        <dbReference type="EMBL" id="GAA1783370.1"/>
    </source>
</evidence>
<dbReference type="PRINTS" id="PR00733">
    <property type="entry name" value="GLHYDRLASE6"/>
</dbReference>
<reference evidence="11" key="1">
    <citation type="journal article" date="2019" name="Int. J. Syst. Evol. Microbiol.">
        <title>The Global Catalogue of Microorganisms (GCM) 10K type strain sequencing project: providing services to taxonomists for standard genome sequencing and annotation.</title>
        <authorList>
            <consortium name="The Broad Institute Genomics Platform"/>
            <consortium name="The Broad Institute Genome Sequencing Center for Infectious Disease"/>
            <person name="Wu L."/>
            <person name="Ma J."/>
        </authorList>
    </citation>
    <scope>NUCLEOTIDE SEQUENCE [LARGE SCALE GENOMIC DNA]</scope>
    <source>
        <strain evidence="11">JCM 13250</strain>
    </source>
</reference>
<dbReference type="Pfam" id="PF01341">
    <property type="entry name" value="Glyco_hydro_6"/>
    <property type="match status" value="1"/>
</dbReference>
<evidence type="ECO:0000256" key="8">
    <source>
        <dbReference type="PROSITE-ProRule" id="PRU10056"/>
    </source>
</evidence>
<keyword evidence="2 9" id="KW-0378">Hydrolase</keyword>
<dbReference type="PANTHER" id="PTHR34876">
    <property type="match status" value="1"/>
</dbReference>
<keyword evidence="4" id="KW-1015">Disulfide bond</keyword>
<keyword evidence="3 9" id="KW-0136">Cellulose degradation</keyword>
<keyword evidence="7 9" id="KW-0624">Polysaccharide degradation</keyword>
<organism evidence="10 11">
    <name type="scientific">Luedemannella flava</name>
    <dbReference type="NCBI Taxonomy" id="349316"/>
    <lineage>
        <taxon>Bacteria</taxon>
        <taxon>Bacillati</taxon>
        <taxon>Actinomycetota</taxon>
        <taxon>Actinomycetes</taxon>
        <taxon>Micromonosporales</taxon>
        <taxon>Micromonosporaceae</taxon>
        <taxon>Luedemannella</taxon>
    </lineage>
</organism>
<dbReference type="Proteomes" id="UP001500218">
    <property type="component" value="Unassembled WGS sequence"/>
</dbReference>
<keyword evidence="6 9" id="KW-0326">Glycosidase</keyword>
<dbReference type="Gene3D" id="3.20.20.40">
    <property type="entry name" value="1, 4-beta cellobiohydrolase"/>
    <property type="match status" value="1"/>
</dbReference>
<dbReference type="InterPro" id="IPR001524">
    <property type="entry name" value="Glyco_hydro_6_CS"/>
</dbReference>
<dbReference type="EMBL" id="BAAALT010000003">
    <property type="protein sequence ID" value="GAA1783370.1"/>
    <property type="molecule type" value="Genomic_DNA"/>
</dbReference>
<evidence type="ECO:0000256" key="2">
    <source>
        <dbReference type="ARBA" id="ARBA00022801"/>
    </source>
</evidence>
<evidence type="ECO:0000256" key="6">
    <source>
        <dbReference type="ARBA" id="ARBA00023295"/>
    </source>
</evidence>
<comment type="similarity">
    <text evidence="9">Belongs to the glycosyl hydrolase family 6.</text>
</comment>
<evidence type="ECO:0000256" key="3">
    <source>
        <dbReference type="ARBA" id="ARBA00023001"/>
    </source>
</evidence>
<proteinExistence type="inferred from homology"/>
<dbReference type="RefSeq" id="WP_344125383.1">
    <property type="nucleotide sequence ID" value="NZ_BAAALT010000003.1"/>
</dbReference>
<dbReference type="PIRSF" id="PIRSF001100">
    <property type="entry name" value="Beta_cellobiohydrolase"/>
    <property type="match status" value="1"/>
</dbReference>
<protein>
    <recommendedName>
        <fullName evidence="9">Glucanase</fullName>
        <ecNumber evidence="9">3.2.1.-</ecNumber>
    </recommendedName>
</protein>
<gene>
    <name evidence="10" type="ORF">GCM10009682_01770</name>
</gene>
<dbReference type="EC" id="3.2.1.-" evidence="9"/>
<evidence type="ECO:0000256" key="1">
    <source>
        <dbReference type="ARBA" id="ARBA00022729"/>
    </source>
</evidence>
<comment type="caution">
    <text evidence="10">The sequence shown here is derived from an EMBL/GenBank/DDBJ whole genome shotgun (WGS) entry which is preliminary data.</text>
</comment>
<dbReference type="PROSITE" id="PS00655">
    <property type="entry name" value="GLYCOSYL_HYDROL_F6_1"/>
    <property type="match status" value="1"/>
</dbReference>
<dbReference type="InterPro" id="IPR036434">
    <property type="entry name" value="Beta_cellobiohydrolase_sf"/>
</dbReference>
<dbReference type="SUPFAM" id="SSF51989">
    <property type="entry name" value="Glycosyl hydrolases family 6, cellulases"/>
    <property type="match status" value="1"/>
</dbReference>
<feature type="active site" evidence="8">
    <location>
        <position position="101"/>
    </location>
</feature>
<evidence type="ECO:0000256" key="9">
    <source>
        <dbReference type="RuleBase" id="RU361186"/>
    </source>
</evidence>